<feature type="compositionally biased region" description="Polar residues" evidence="1">
    <location>
        <begin position="81"/>
        <end position="90"/>
    </location>
</feature>
<comment type="caution">
    <text evidence="2">The sequence shown here is derived from an EMBL/GenBank/DDBJ whole genome shotgun (WGS) entry which is preliminary data.</text>
</comment>
<dbReference type="EMBL" id="JADAKE010000005">
    <property type="protein sequence ID" value="MBF8807338.1"/>
    <property type="molecule type" value="Genomic_DNA"/>
</dbReference>
<name>A0A931AUJ5_9ENTE</name>
<dbReference type="Proteomes" id="UP000637757">
    <property type="component" value="Unassembled WGS sequence"/>
</dbReference>
<protein>
    <submittedName>
        <fullName evidence="2">Uncharacterized protein</fullName>
    </submittedName>
</protein>
<accession>A0A931AUJ5</accession>
<evidence type="ECO:0000313" key="3">
    <source>
        <dbReference type="Proteomes" id="UP000637757"/>
    </source>
</evidence>
<evidence type="ECO:0000256" key="1">
    <source>
        <dbReference type="SAM" id="MobiDB-lite"/>
    </source>
</evidence>
<gene>
    <name evidence="2" type="ORF">IC227_01610</name>
</gene>
<reference evidence="2" key="1">
    <citation type="submission" date="2020-09" db="EMBL/GenBank/DDBJ databases">
        <title>Genomic insights into the novelty and pathogenicity of a unique biofilm-forming Enterococcus sp. bacteria (Enterococcus lacertideformus) identified in reptiles.</title>
        <authorList>
            <person name="Agius J.E."/>
            <person name="Phalen D.N."/>
            <person name="Rose K."/>
            <person name="Eden J.-S."/>
        </authorList>
    </citation>
    <scope>NUCLEOTIDE SEQUENCE</scope>
    <source>
        <strain evidence="2">PHRS 0518</strain>
    </source>
</reference>
<feature type="compositionally biased region" description="Basic residues" evidence="1">
    <location>
        <begin position="115"/>
        <end position="124"/>
    </location>
</feature>
<dbReference type="AlphaFoldDB" id="A0A931AUJ5"/>
<feature type="compositionally biased region" description="Basic and acidic residues" evidence="1">
    <location>
        <begin position="91"/>
        <end position="103"/>
    </location>
</feature>
<sequence length="124" mass="14288">MQKNLTPELANCVKPLLEHENKRVNKVINMLNTLFSLEKVDTIKFPIKIEHNAPEKSVEKMPVEAVNLVINQMDKVKNNETQKNSPSEQSLLKEKIHEVRRGSNESNRSKSSTSLKRKIQQVEK</sequence>
<evidence type="ECO:0000313" key="2">
    <source>
        <dbReference type="EMBL" id="MBF8807338.1"/>
    </source>
</evidence>
<organism evidence="2 3">
    <name type="scientific">Enterococcus lacertideformus</name>
    <dbReference type="NCBI Taxonomy" id="2771493"/>
    <lineage>
        <taxon>Bacteria</taxon>
        <taxon>Bacillati</taxon>
        <taxon>Bacillota</taxon>
        <taxon>Bacilli</taxon>
        <taxon>Lactobacillales</taxon>
        <taxon>Enterococcaceae</taxon>
        <taxon>Enterococcus</taxon>
    </lineage>
</organism>
<proteinExistence type="predicted"/>
<feature type="compositionally biased region" description="Low complexity" evidence="1">
    <location>
        <begin position="104"/>
        <end position="114"/>
    </location>
</feature>
<feature type="region of interest" description="Disordered" evidence="1">
    <location>
        <begin position="76"/>
        <end position="124"/>
    </location>
</feature>
<keyword evidence="3" id="KW-1185">Reference proteome</keyword>